<protein>
    <submittedName>
        <fullName evidence="1">Redox-active protein</fullName>
    </submittedName>
</protein>
<proteinExistence type="predicted"/>
<dbReference type="AlphaFoldDB" id="A0A9D2WNY9"/>
<accession>A0A9D2WNY9</accession>
<evidence type="ECO:0000313" key="2">
    <source>
        <dbReference type="Proteomes" id="UP000798488"/>
    </source>
</evidence>
<dbReference type="Proteomes" id="UP000798488">
    <property type="component" value="Unassembled WGS sequence"/>
</dbReference>
<dbReference type="InterPro" id="IPR010181">
    <property type="entry name" value="CGCAxxGCC_motif"/>
</dbReference>
<evidence type="ECO:0000313" key="1">
    <source>
        <dbReference type="EMBL" id="KAF1083962.1"/>
    </source>
</evidence>
<keyword evidence="2" id="KW-1185">Reference proteome</keyword>
<dbReference type="OrthoDB" id="1624765at2"/>
<gene>
    <name evidence="1" type="ORF">SPSYN_02874</name>
</gene>
<dbReference type="RefSeq" id="WP_161823144.1">
    <property type="nucleotide sequence ID" value="NZ_LSRS01000008.1"/>
</dbReference>
<dbReference type="Pfam" id="PF09719">
    <property type="entry name" value="C_GCAxxG_C_C"/>
    <property type="match status" value="1"/>
</dbReference>
<dbReference type="NCBIfam" id="TIGR01909">
    <property type="entry name" value="C_GCAxxG_C_C"/>
    <property type="match status" value="1"/>
</dbReference>
<organism evidence="1 2">
    <name type="scientific">Sporotomaculum syntrophicum</name>
    <dbReference type="NCBI Taxonomy" id="182264"/>
    <lineage>
        <taxon>Bacteria</taxon>
        <taxon>Bacillati</taxon>
        <taxon>Bacillota</taxon>
        <taxon>Clostridia</taxon>
        <taxon>Eubacteriales</taxon>
        <taxon>Desulfallaceae</taxon>
        <taxon>Sporotomaculum</taxon>
    </lineage>
</organism>
<dbReference type="EMBL" id="LSRS01000008">
    <property type="protein sequence ID" value="KAF1083962.1"/>
    <property type="molecule type" value="Genomic_DNA"/>
</dbReference>
<sequence>MLNLNEEVRRRAEKYFDDGYNCAQAVALSNIEVYNGRTEGIIQLTAGFGHGMNSGCACGAVTGGVVAIGALLAGPDIKGFDRTIAKLTAELHRRFVGEFGLTCCKGLRKKYSLLKNARCKKITVTTAAITLELLLSQKANINGAGHCTSALNEPD</sequence>
<name>A0A9D2WNY9_9FIRM</name>
<reference evidence="1" key="1">
    <citation type="submission" date="2016-02" db="EMBL/GenBank/DDBJ databases">
        <title>Draft Genome Sequence of Sporotomaculum syntrophicum Strain FB, a Syntrophic Benzoate Degrader.</title>
        <authorList>
            <person name="Nobu M.K."/>
            <person name="Narihiro T."/>
            <person name="Qiu Y.-L."/>
            <person name="Ohashi A."/>
            <person name="Liu W.-T."/>
            <person name="Yuji S."/>
        </authorList>
    </citation>
    <scope>NUCLEOTIDE SEQUENCE</scope>
    <source>
        <strain evidence="1">FB</strain>
    </source>
</reference>
<comment type="caution">
    <text evidence="1">The sequence shown here is derived from an EMBL/GenBank/DDBJ whole genome shotgun (WGS) entry which is preliminary data.</text>
</comment>